<evidence type="ECO:0000313" key="3">
    <source>
        <dbReference type="EMBL" id="AYD90722.1"/>
    </source>
</evidence>
<dbReference type="Gene3D" id="1.10.10.10">
    <property type="entry name" value="Winged helix-like DNA-binding domain superfamily/Winged helix DNA-binding domain"/>
    <property type="match status" value="1"/>
</dbReference>
<feature type="domain" description="Schlafen AlbA-2" evidence="2">
    <location>
        <begin position="21"/>
        <end position="146"/>
    </location>
</feature>
<reference evidence="3 4" key="1">
    <citation type="submission" date="2018-09" db="EMBL/GenBank/DDBJ databases">
        <authorList>
            <person name="Li J."/>
        </authorList>
    </citation>
    <scope>NUCLEOTIDE SEQUENCE [LARGE SCALE GENOMIC DNA]</scope>
    <source>
        <strain evidence="3 4">2129</strain>
    </source>
</reference>
<dbReference type="InterPro" id="IPR007421">
    <property type="entry name" value="Schlafen_AlbA_2_dom"/>
</dbReference>
<dbReference type="InterPro" id="IPR036390">
    <property type="entry name" value="WH_DNA-bd_sf"/>
</dbReference>
<name>A0ABM6Z619_9ACTO</name>
<dbReference type="Gene3D" id="3.30.950.30">
    <property type="entry name" value="Schlafen, AAA domain"/>
    <property type="match status" value="1"/>
</dbReference>
<dbReference type="Proteomes" id="UP000273001">
    <property type="component" value="Chromosome"/>
</dbReference>
<dbReference type="Pfam" id="PF13749">
    <property type="entry name" value="HATPase_c_4"/>
    <property type="match status" value="1"/>
</dbReference>
<protein>
    <submittedName>
        <fullName evidence="3">AAA family ATPase</fullName>
    </submittedName>
</protein>
<feature type="region of interest" description="Disordered" evidence="1">
    <location>
        <begin position="504"/>
        <end position="533"/>
    </location>
</feature>
<dbReference type="PANTHER" id="PTHR30595">
    <property type="entry name" value="GLPR-RELATED TRANSCRIPTIONAL REPRESSOR"/>
    <property type="match status" value="1"/>
</dbReference>
<evidence type="ECO:0000256" key="1">
    <source>
        <dbReference type="SAM" id="MobiDB-lite"/>
    </source>
</evidence>
<evidence type="ECO:0000313" key="4">
    <source>
        <dbReference type="Proteomes" id="UP000273001"/>
    </source>
</evidence>
<dbReference type="Gene3D" id="3.30.565.60">
    <property type="match status" value="1"/>
</dbReference>
<dbReference type="InterPro" id="IPR036388">
    <property type="entry name" value="WH-like_DNA-bd_sf"/>
</dbReference>
<dbReference type="Pfam" id="PF04326">
    <property type="entry name" value="SLFN_AlbA_2"/>
    <property type="match status" value="1"/>
</dbReference>
<dbReference type="EMBL" id="CP032514">
    <property type="protein sequence ID" value="AYD90722.1"/>
    <property type="molecule type" value="Genomic_DNA"/>
</dbReference>
<dbReference type="SUPFAM" id="SSF46785">
    <property type="entry name" value="Winged helix' DNA-binding domain"/>
    <property type="match status" value="1"/>
</dbReference>
<dbReference type="InterPro" id="IPR038461">
    <property type="entry name" value="Schlafen_AlbA_2_dom_sf"/>
</dbReference>
<evidence type="ECO:0000259" key="2">
    <source>
        <dbReference type="Pfam" id="PF04326"/>
    </source>
</evidence>
<accession>A0ABM6Z619</accession>
<proteinExistence type="predicted"/>
<sequence>MTDEELTERVAQVRAHGSDDARTEVKSAAGGLPKSLWETVSAFANTDGGTIILGLDEREGFAPAEGFDADRIMDALVAGLQQDPKVRPVQEGAYRIERAVVDGAPVVVLEVDSLREYPGAHLPCHVVARGVAQGSYKRVDDQDRRLTTYEIYMLQTSRQPQGTDRAVVPGAALEDLSPELVQRMLARLRATGSHALDGLAGDDVRGALRRLGALGVDDAPTLAGFLCLATYPQQRLSKLTVDVAVHPETTKSHRGDIRFVDRRTCDGHLPVAVEDAVNAVARHLGRSRRVEGMAGVDVLEIPEEVLREAITNAVTHRDYSRDALGRQVAVDVYPDRVEVISPGGFYGTRTAQNVGEGRSDSRNPDLARLLTLVPRADGAGVLCENQGSGVPRMIAAMRDSGLPAPDYSGSDLGQVVVRLSRFGLLDEKVAAWLDTLPGAPFSSREKAALALARRDGHVSVTDLRGTLGHDSDDARQLLAALAKRGSLAGLGDGPYVVAPGDQEAVPGYTSPGDASHPAAVDREAEEAGTPRVTGVRAEVLSLLDADQPRTVHDLAQQTGKTPGTLRPVLRKLVADGHAVATAPPTSRRRAYLRAGGMT</sequence>
<dbReference type="InterPro" id="IPR038475">
    <property type="entry name" value="RecG_C_sf"/>
</dbReference>
<keyword evidence="4" id="KW-1185">Reference proteome</keyword>
<organism evidence="3 4">
    <name type="scientific">Actinomyces lilanjuaniae</name>
    <dbReference type="NCBI Taxonomy" id="2321394"/>
    <lineage>
        <taxon>Bacteria</taxon>
        <taxon>Bacillati</taxon>
        <taxon>Actinomycetota</taxon>
        <taxon>Actinomycetes</taxon>
        <taxon>Actinomycetales</taxon>
        <taxon>Actinomycetaceae</taxon>
        <taxon>Actinomyces</taxon>
    </lineage>
</organism>
<dbReference type="RefSeq" id="WP_120205700.1">
    <property type="nucleotide sequence ID" value="NZ_CP032514.1"/>
</dbReference>
<dbReference type="PANTHER" id="PTHR30595:SF6">
    <property type="entry name" value="SCHLAFEN ALBA-2 DOMAIN-CONTAINING PROTEIN"/>
    <property type="match status" value="1"/>
</dbReference>
<gene>
    <name evidence="3" type="ORF">D5R93_01380</name>
</gene>